<keyword evidence="1" id="KW-0472">Membrane</keyword>
<protein>
    <recommendedName>
        <fullName evidence="8">Glycosyltransferase RgtA/B/C/D-like domain-containing protein</fullName>
    </recommendedName>
</protein>
<sequence>MCRVIALARSSRRVIWLPVCLGLVMGVGGYSATRGAVAFGDPALYVQCLVYAAVFCLVFPLLFSLQERFKERCVERTGEPGAEPSAGTVETVAETGAETRAVPRRALVRFEHVLHAPNLLRDASRMFVCWVPYVILLYPGILYWDTGDQVAQFFGMAVFGQEPGQIWNHHPFLDTYFYGSVIWLGHAVSGHYEVGVFLLSALHAFLACVAVSALLAYLRGRGLARGPLSGITAAFCFFPVFPIMFASIVKDTTFTIALVAWFVMYLLLVDSQLARIVRPGFLIGFVVLLLLVALTKSVGMYVMVVALLLLVVGRYKARFKTVCVAVAIGCFAFVSVVLPKTVFPRLNIVPGERQAAIVVPIQMVARVAHANPSDVIDGEKQALNEYLPMSWDEMGEKYVPFTTDPVTGYAIKDTGSVVDFAKAWLSIGLKHPRAYVQAFISVESGWLAFNGAPANNVEPQAPYPEIALQYQPLTSNALNPTTFGKLMPNVEPSRAQAAVKGLVRVLQDIPIVNVLMYLTVWALIVPVYLLYALIRRNLRRDDVMRFVPYWLVMAFLFLCPVTIQLQNDHSSPTRYAFSMLVMGVAMIGVSLLGTKADGNGPQIQQKRGFCCFRGLDRGLW</sequence>
<keyword evidence="1" id="KW-1133">Transmembrane helix</keyword>
<keyword evidence="1" id="KW-0812">Transmembrane</keyword>
<dbReference type="EMBL" id="SHST01000032">
    <property type="protein sequence ID" value="TCF37707.1"/>
    <property type="molecule type" value="Genomic_DNA"/>
</dbReference>
<evidence type="ECO:0000313" key="6">
    <source>
        <dbReference type="Proteomes" id="UP000291881"/>
    </source>
</evidence>
<evidence type="ECO:0000313" key="3">
    <source>
        <dbReference type="EMBL" id="TCF07561.1"/>
    </source>
</evidence>
<dbReference type="Pfam" id="PF19484">
    <property type="entry name" value="DUF6020"/>
    <property type="match status" value="1"/>
</dbReference>
<dbReference type="AlphaFoldDB" id="A0A4R0SQG7"/>
<feature type="transmembrane region" description="Helical" evidence="1">
    <location>
        <begin position="44"/>
        <end position="63"/>
    </location>
</feature>
<accession>A0A4R0SQG7</accession>
<feature type="transmembrane region" description="Helical" evidence="1">
    <location>
        <begin position="276"/>
        <end position="292"/>
    </location>
</feature>
<feature type="transmembrane region" description="Helical" evidence="1">
    <location>
        <begin position="127"/>
        <end position="144"/>
    </location>
</feature>
<feature type="transmembrane region" description="Helical" evidence="1">
    <location>
        <begin position="322"/>
        <end position="343"/>
    </location>
</feature>
<dbReference type="Proteomes" id="UP000291226">
    <property type="component" value="Unassembled WGS sequence"/>
</dbReference>
<dbReference type="Proteomes" id="UP000291881">
    <property type="component" value="Unassembled WGS sequence"/>
</dbReference>
<dbReference type="InterPro" id="IPR046062">
    <property type="entry name" value="DUF6020"/>
</dbReference>
<evidence type="ECO:0000313" key="7">
    <source>
        <dbReference type="Proteomes" id="UP000294241"/>
    </source>
</evidence>
<gene>
    <name evidence="2" type="ORF">MCC10009_1909</name>
    <name evidence="3" type="ORF">MCC10083_1933</name>
    <name evidence="4" type="ORF">MCC10100_1882</name>
</gene>
<reference evidence="5 6" key="1">
    <citation type="journal article" date="2018" name="Sci. Rep.">
        <title>Genomic diversity and distribution of Bifidobacterium longum subsp. longum across the human lifespan.</title>
        <authorList>
            <person name="Odamaki T."/>
            <person name="Bottacini F."/>
            <person name="Kato K."/>
            <person name="Mitsuyama E."/>
            <person name="Yoshida K."/>
            <person name="Horigome A."/>
            <person name="Xiao J.Z."/>
            <person name="van Sinderen D."/>
        </authorList>
    </citation>
    <scope>NUCLEOTIDE SEQUENCE [LARGE SCALE GENOMIC DNA]</scope>
    <source>
        <strain evidence="2 6">MCC10009</strain>
        <strain evidence="3 5">MCC10083</strain>
        <strain evidence="4 7">MCC10100</strain>
    </source>
</reference>
<feature type="transmembrane region" description="Helical" evidence="1">
    <location>
        <begin position="194"/>
        <end position="216"/>
    </location>
</feature>
<evidence type="ECO:0008006" key="8">
    <source>
        <dbReference type="Google" id="ProtNLM"/>
    </source>
</evidence>
<feature type="transmembrane region" description="Helical" evidence="1">
    <location>
        <begin position="546"/>
        <end position="563"/>
    </location>
</feature>
<dbReference type="Proteomes" id="UP000294241">
    <property type="component" value="Unassembled WGS sequence"/>
</dbReference>
<reference evidence="2" key="2">
    <citation type="submission" date="2019-02" db="EMBL/GenBank/DDBJ databases">
        <authorList>
            <person name="Odamaki T."/>
        </authorList>
    </citation>
    <scope>NUCLEOTIDE SEQUENCE</scope>
    <source>
        <strain evidence="2">MCC10009</strain>
        <strain evidence="3">MCC10083</strain>
        <strain evidence="4">MCC10100</strain>
    </source>
</reference>
<organism evidence="2 6">
    <name type="scientific">Bifidobacterium longum subsp. longum</name>
    <dbReference type="NCBI Taxonomy" id="1679"/>
    <lineage>
        <taxon>Bacteria</taxon>
        <taxon>Bacillati</taxon>
        <taxon>Actinomycetota</taxon>
        <taxon>Actinomycetes</taxon>
        <taxon>Bifidobacteriales</taxon>
        <taxon>Bifidobacteriaceae</taxon>
        <taxon>Bifidobacterium</taxon>
    </lineage>
</organism>
<evidence type="ECO:0000256" key="1">
    <source>
        <dbReference type="SAM" id="Phobius"/>
    </source>
</evidence>
<dbReference type="EMBL" id="SHSD01000045">
    <property type="protein sequence ID" value="TCF07561.1"/>
    <property type="molecule type" value="Genomic_DNA"/>
</dbReference>
<proteinExistence type="predicted"/>
<evidence type="ECO:0000313" key="4">
    <source>
        <dbReference type="EMBL" id="TCF37707.1"/>
    </source>
</evidence>
<feature type="transmembrane region" description="Helical" evidence="1">
    <location>
        <begin position="14"/>
        <end position="32"/>
    </location>
</feature>
<evidence type="ECO:0000313" key="5">
    <source>
        <dbReference type="Proteomes" id="UP000291226"/>
    </source>
</evidence>
<dbReference type="EMBL" id="SHPS01000038">
    <property type="protein sequence ID" value="TCD84264.1"/>
    <property type="molecule type" value="Genomic_DNA"/>
</dbReference>
<name>A0A4R0SQG7_BIFLL</name>
<feature type="transmembrane region" description="Helical" evidence="1">
    <location>
        <begin position="514"/>
        <end position="534"/>
    </location>
</feature>
<feature type="transmembrane region" description="Helical" evidence="1">
    <location>
        <begin position="252"/>
        <end position="269"/>
    </location>
</feature>
<feature type="transmembrane region" description="Helical" evidence="1">
    <location>
        <begin position="298"/>
        <end position="315"/>
    </location>
</feature>
<evidence type="ECO:0000313" key="2">
    <source>
        <dbReference type="EMBL" id="TCD84264.1"/>
    </source>
</evidence>
<feature type="transmembrane region" description="Helical" evidence="1">
    <location>
        <begin position="228"/>
        <end position="246"/>
    </location>
</feature>
<comment type="caution">
    <text evidence="2">The sequence shown here is derived from an EMBL/GenBank/DDBJ whole genome shotgun (WGS) entry which is preliminary data.</text>
</comment>
<feature type="transmembrane region" description="Helical" evidence="1">
    <location>
        <begin position="575"/>
        <end position="594"/>
    </location>
</feature>
<dbReference type="RefSeq" id="WP_131187504.1">
    <property type="nucleotide sequence ID" value="NZ_SHQF01000042.1"/>
</dbReference>